<feature type="domain" description="C2H2-type" evidence="1">
    <location>
        <begin position="37"/>
        <end position="59"/>
    </location>
</feature>
<dbReference type="PROSITE" id="PS00028">
    <property type="entry name" value="ZINC_FINGER_C2H2_1"/>
    <property type="match status" value="1"/>
</dbReference>
<dbReference type="GO" id="GO:0008270">
    <property type="term" value="F:zinc ion binding"/>
    <property type="evidence" value="ECO:0007669"/>
    <property type="project" value="InterPro"/>
</dbReference>
<dbReference type="SMART" id="SM00451">
    <property type="entry name" value="ZnF_U1"/>
    <property type="match status" value="2"/>
</dbReference>
<reference evidence="2" key="1">
    <citation type="submission" date="2020-07" db="EMBL/GenBank/DDBJ databases">
        <title>Multicomponent nature underlies the extraordinary mechanical properties of spider dragline silk.</title>
        <authorList>
            <person name="Kono N."/>
            <person name="Nakamura H."/>
            <person name="Mori M."/>
            <person name="Yoshida Y."/>
            <person name="Ohtoshi R."/>
            <person name="Malay A.D."/>
            <person name="Moran D.A.P."/>
            <person name="Tomita M."/>
            <person name="Numata K."/>
            <person name="Arakawa K."/>
        </authorList>
    </citation>
    <scope>NUCLEOTIDE SEQUENCE</scope>
</reference>
<organism evidence="2 3">
    <name type="scientific">Trichonephila clavata</name>
    <name type="common">Joro spider</name>
    <name type="synonym">Nephila clavata</name>
    <dbReference type="NCBI Taxonomy" id="2740835"/>
    <lineage>
        <taxon>Eukaryota</taxon>
        <taxon>Metazoa</taxon>
        <taxon>Ecdysozoa</taxon>
        <taxon>Arthropoda</taxon>
        <taxon>Chelicerata</taxon>
        <taxon>Arachnida</taxon>
        <taxon>Araneae</taxon>
        <taxon>Araneomorphae</taxon>
        <taxon>Entelegynae</taxon>
        <taxon>Araneoidea</taxon>
        <taxon>Nephilidae</taxon>
        <taxon>Trichonephila</taxon>
    </lineage>
</organism>
<dbReference type="SUPFAM" id="SSF57667">
    <property type="entry name" value="beta-beta-alpha zinc fingers"/>
    <property type="match status" value="2"/>
</dbReference>
<dbReference type="Pfam" id="PF12874">
    <property type="entry name" value="zf-met"/>
    <property type="match status" value="2"/>
</dbReference>
<accession>A0A8X6HEN8</accession>
<evidence type="ECO:0000313" key="3">
    <source>
        <dbReference type="Proteomes" id="UP000887116"/>
    </source>
</evidence>
<dbReference type="OrthoDB" id="434647at2759"/>
<comment type="caution">
    <text evidence="2">The sequence shown here is derived from an EMBL/GenBank/DDBJ whole genome shotgun (WGS) entry which is preliminary data.</text>
</comment>
<protein>
    <submittedName>
        <fullName evidence="2">C2H2-type domain-containing protein</fullName>
    </submittedName>
</protein>
<gene>
    <name evidence="2" type="primary">AVEN_270758_1</name>
    <name evidence="2" type="ORF">TNCT_329281</name>
</gene>
<evidence type="ECO:0000259" key="1">
    <source>
        <dbReference type="PROSITE" id="PS00028"/>
    </source>
</evidence>
<name>A0A8X6HEN8_TRICU</name>
<dbReference type="AlphaFoldDB" id="A0A8X6HEN8"/>
<dbReference type="InterPro" id="IPR036236">
    <property type="entry name" value="Znf_C2H2_sf"/>
</dbReference>
<proteinExistence type="predicted"/>
<dbReference type="InterPro" id="IPR013087">
    <property type="entry name" value="Znf_C2H2_type"/>
</dbReference>
<keyword evidence="3" id="KW-1185">Reference proteome</keyword>
<evidence type="ECO:0000313" key="2">
    <source>
        <dbReference type="EMBL" id="GFR01684.1"/>
    </source>
</evidence>
<dbReference type="InterPro" id="IPR003604">
    <property type="entry name" value="Matrin/U1-like-C_Znf_C2H2"/>
</dbReference>
<sequence>MSAKNTFFLSDTTNCHKSVTSKTALSQTHYTMSAFSCKPCDKFFTGKIPYEIHLLSERHKKKVNDATYTVMDSKYFEKTSAGENEPFIVVRDTEYWCSCCKTSLNSVIQVKSHILGSKHQKLKISRMSELSQDIPKLSISSNIPATTPYVDINKHNYHFSFHGIEVKNALSGIKIFAVNDPVVF</sequence>
<dbReference type="GO" id="GO:0003676">
    <property type="term" value="F:nucleic acid binding"/>
    <property type="evidence" value="ECO:0007669"/>
    <property type="project" value="InterPro"/>
</dbReference>
<dbReference type="Proteomes" id="UP000887116">
    <property type="component" value="Unassembled WGS sequence"/>
</dbReference>
<dbReference type="EMBL" id="BMAO01015430">
    <property type="protein sequence ID" value="GFR01684.1"/>
    <property type="molecule type" value="Genomic_DNA"/>
</dbReference>
<dbReference type="Gene3D" id="3.30.160.60">
    <property type="entry name" value="Classic Zinc Finger"/>
    <property type="match status" value="2"/>
</dbReference>